<dbReference type="Proteomes" id="UP000006381">
    <property type="component" value="Chromosome"/>
</dbReference>
<dbReference type="InterPro" id="IPR024968">
    <property type="entry name" value="SlpA_C_lactobacillus"/>
</dbReference>
<dbReference type="KEGG" id="lac:LBA1455"/>
<name>Q5FJ47_LACAC</name>
<dbReference type="HOGENOM" id="CLU_082386_0_0_9"/>
<evidence type="ECO:0000313" key="4">
    <source>
        <dbReference type="Proteomes" id="UP000006381"/>
    </source>
</evidence>
<keyword evidence="4" id="KW-1185">Reference proteome</keyword>
<dbReference type="OrthoDB" id="2317612at2"/>
<dbReference type="DNASU" id="3252997"/>
<feature type="domain" description="S-layer protein C-terminal" evidence="2">
    <location>
        <begin position="112"/>
        <end position="144"/>
    </location>
</feature>
<dbReference type="PATRIC" id="fig|272621.13.peg.1378"/>
<feature type="domain" description="S-layer protein C-terminal" evidence="2">
    <location>
        <begin position="160"/>
        <end position="204"/>
    </location>
</feature>
<evidence type="ECO:0000313" key="3">
    <source>
        <dbReference type="EMBL" id="AAV43277.1"/>
    </source>
</evidence>
<dbReference type="BioCyc" id="LACI272621:G1G49-1426-MONOMER"/>
<protein>
    <submittedName>
        <fullName evidence="3">Putative surface layer protein</fullName>
    </submittedName>
</protein>
<reference evidence="3 4" key="1">
    <citation type="journal article" date="2005" name="Proc. Natl. Acad. Sci. U.S.A.">
        <title>Complete genome sequence of the probiotic lactic acid bacterium Lactobacillus acidophilus NCFM.</title>
        <authorList>
            <person name="Altermann E."/>
            <person name="Russell W.M."/>
            <person name="Azcarate-Peril M.A."/>
            <person name="Barrangou R."/>
            <person name="Buck B.L."/>
            <person name="McAuliffe O."/>
            <person name="Souther N."/>
            <person name="Dobson A."/>
            <person name="Duong T."/>
            <person name="Callanan M."/>
            <person name="Lick S."/>
            <person name="Hamrick A."/>
            <person name="Cano R."/>
            <person name="Klaenhammer T.R."/>
        </authorList>
    </citation>
    <scope>NUCLEOTIDE SEQUENCE [LARGE SCALE GENOMIC DNA]</scope>
    <source>
        <strain evidence="4">ATCC 700396 / NCK56 / N2 / NCFM</strain>
    </source>
</reference>
<dbReference type="Pfam" id="PF03217">
    <property type="entry name" value="SlpA"/>
    <property type="match status" value="2"/>
</dbReference>
<gene>
    <name evidence="3" type="ordered locus">LBA1455</name>
</gene>
<evidence type="ECO:0000256" key="1">
    <source>
        <dbReference type="SAM" id="SignalP"/>
    </source>
</evidence>
<evidence type="ECO:0000259" key="2">
    <source>
        <dbReference type="Pfam" id="PF03217"/>
    </source>
</evidence>
<keyword evidence="1" id="KW-0732">Signal</keyword>
<dbReference type="GeneID" id="93289473"/>
<dbReference type="eggNOG" id="ENOG5030B2V">
    <property type="taxonomic scope" value="Bacteria"/>
</dbReference>
<organism evidence="4">
    <name type="scientific">Lactobacillus acidophilus (strain ATCC 700396 / NCK56 / N2 / NCFM)</name>
    <dbReference type="NCBI Taxonomy" id="272621"/>
    <lineage>
        <taxon>Bacteria</taxon>
        <taxon>Bacillati</taxon>
        <taxon>Bacillota</taxon>
        <taxon>Bacilli</taxon>
        <taxon>Lactobacillales</taxon>
        <taxon>Lactobacillaceae</taxon>
        <taxon>Lactobacillus</taxon>
    </lineage>
</organism>
<sequence length="294" mass="33821">MKFKRLVIGTTFLIAACSGIIVSIQTANHVHAVQNTITIRSRGAKVYNKNGNAIVDARDKNIVLKEGTVAEYYGEPKYMVWRGHKKASFYNIGGNRYLLGYNVASLNDKGTLSIYRDSYIYDKTGKRVEKNTVLRKGTAINYVDKLNEKIETEKNLPKFYYYNMAIQRTHEGMLWVKYSVLSVKYHIINGKEYYKIANNKYIRATNIGYINGRQLFTTEATVTMGKATTKDGKYYARNMNGKITKTILPYKPGQKVVVDRSFQHSSKSFWRIKGTNYYIFGPDIKKFPIQALRR</sequence>
<proteinExistence type="predicted"/>
<dbReference type="STRING" id="272621.LBA1455"/>
<accession>Q5FJ47</accession>
<dbReference type="AlphaFoldDB" id="Q5FJ47"/>
<dbReference type="PROSITE" id="PS51257">
    <property type="entry name" value="PROKAR_LIPOPROTEIN"/>
    <property type="match status" value="1"/>
</dbReference>
<dbReference type="EMBL" id="CP000033">
    <property type="protein sequence ID" value="AAV43277.1"/>
    <property type="molecule type" value="Genomic_DNA"/>
</dbReference>
<feature type="chain" id="PRO_5004256380" evidence="1">
    <location>
        <begin position="33"/>
        <end position="294"/>
    </location>
</feature>
<feature type="signal peptide" evidence="1">
    <location>
        <begin position="1"/>
        <end position="32"/>
    </location>
</feature>
<dbReference type="RefSeq" id="WP_011254468.1">
    <property type="nucleotide sequence ID" value="NC_006814.3"/>
</dbReference>